<evidence type="ECO:0000313" key="3">
    <source>
        <dbReference type="Proteomes" id="UP001183388"/>
    </source>
</evidence>
<reference evidence="3" key="1">
    <citation type="submission" date="2023-07" db="EMBL/GenBank/DDBJ databases">
        <title>30 novel species of actinomycetes from the DSMZ collection.</title>
        <authorList>
            <person name="Nouioui I."/>
        </authorList>
    </citation>
    <scope>NUCLEOTIDE SEQUENCE [LARGE SCALE GENOMIC DNA]</scope>
    <source>
        <strain evidence="3">DSM 44917</strain>
    </source>
</reference>
<gene>
    <name evidence="2" type="ORF">RM780_21400</name>
</gene>
<dbReference type="SUPFAM" id="SSF53254">
    <property type="entry name" value="Phosphoglycerate mutase-like"/>
    <property type="match status" value="1"/>
</dbReference>
<dbReference type="RefSeq" id="WP_311632457.1">
    <property type="nucleotide sequence ID" value="NZ_JAVREN010000039.1"/>
</dbReference>
<dbReference type="Pfam" id="PF00300">
    <property type="entry name" value="His_Phos_1"/>
    <property type="match status" value="1"/>
</dbReference>
<dbReference type="InterPro" id="IPR029033">
    <property type="entry name" value="His_PPase_superfam"/>
</dbReference>
<name>A0ABU2LDC5_9ACTN</name>
<sequence>MPVIHLVRHGQASFGAADYDVLSDPGREQATAVGAELGRRGLRDPLLVCGTLRRQRDTAELLAKAAGFAGPARTDARWDEYDHLRLLTAYAATALDAEPPESGPGLAAANRSLQTALDAALGAWVAEAAPGPEGWPAFSGAALAALRELSEGLGAGRDAVVVTSAGVVAALCSGLLGAGPSGVVALNRVAANAGITTVTSGRSGLSLLAFNDHAHFAGERRPLLTYR</sequence>
<dbReference type="Gene3D" id="3.40.50.1240">
    <property type="entry name" value="Phosphoglycerate mutase-like"/>
    <property type="match status" value="1"/>
</dbReference>
<evidence type="ECO:0000256" key="1">
    <source>
        <dbReference type="ARBA" id="ARBA00022801"/>
    </source>
</evidence>
<accession>A0ABU2LDC5</accession>
<dbReference type="InterPro" id="IPR013078">
    <property type="entry name" value="His_Pase_superF_clade-1"/>
</dbReference>
<dbReference type="SMART" id="SM00855">
    <property type="entry name" value="PGAM"/>
    <property type="match status" value="1"/>
</dbReference>
<keyword evidence="3" id="KW-1185">Reference proteome</keyword>
<keyword evidence="1" id="KW-0378">Hydrolase</keyword>
<dbReference type="CDD" id="cd07067">
    <property type="entry name" value="HP_PGM_like"/>
    <property type="match status" value="1"/>
</dbReference>
<evidence type="ECO:0000313" key="2">
    <source>
        <dbReference type="EMBL" id="MDT0309495.1"/>
    </source>
</evidence>
<organism evidence="2 3">
    <name type="scientific">Streptomyces boetiae</name>
    <dbReference type="NCBI Taxonomy" id="3075541"/>
    <lineage>
        <taxon>Bacteria</taxon>
        <taxon>Bacillati</taxon>
        <taxon>Actinomycetota</taxon>
        <taxon>Actinomycetes</taxon>
        <taxon>Kitasatosporales</taxon>
        <taxon>Streptomycetaceae</taxon>
        <taxon>Streptomyces</taxon>
    </lineage>
</organism>
<dbReference type="InterPro" id="IPR051021">
    <property type="entry name" value="Mito_Ser/Thr_phosphatase"/>
</dbReference>
<dbReference type="Proteomes" id="UP001183388">
    <property type="component" value="Unassembled WGS sequence"/>
</dbReference>
<comment type="caution">
    <text evidence="2">The sequence shown here is derived from an EMBL/GenBank/DDBJ whole genome shotgun (WGS) entry which is preliminary data.</text>
</comment>
<dbReference type="PANTHER" id="PTHR20935">
    <property type="entry name" value="PHOSPHOGLYCERATE MUTASE-RELATED"/>
    <property type="match status" value="1"/>
</dbReference>
<dbReference type="PANTHER" id="PTHR20935:SF0">
    <property type="entry name" value="SERINE_THREONINE-PROTEIN PHOSPHATASE PGAM5, MITOCHONDRIAL"/>
    <property type="match status" value="1"/>
</dbReference>
<proteinExistence type="predicted"/>
<protein>
    <submittedName>
        <fullName evidence="2">Histidine phosphatase family protein</fullName>
    </submittedName>
</protein>
<dbReference type="EMBL" id="JAVREN010000039">
    <property type="protein sequence ID" value="MDT0309495.1"/>
    <property type="molecule type" value="Genomic_DNA"/>
</dbReference>